<dbReference type="CDD" id="cd00038">
    <property type="entry name" value="CAP_ED"/>
    <property type="match status" value="1"/>
</dbReference>
<comment type="caution">
    <text evidence="2">The sequence shown here is derived from an EMBL/GenBank/DDBJ whole genome shotgun (WGS) entry which is preliminary data.</text>
</comment>
<organism evidence="2 3">
    <name type="scientific">Flagellimonas algicola</name>
    <dbReference type="NCBI Taxonomy" id="2583815"/>
    <lineage>
        <taxon>Bacteria</taxon>
        <taxon>Pseudomonadati</taxon>
        <taxon>Bacteroidota</taxon>
        <taxon>Flavobacteriia</taxon>
        <taxon>Flavobacteriales</taxon>
        <taxon>Flavobacteriaceae</taxon>
        <taxon>Flagellimonas</taxon>
    </lineage>
</organism>
<protein>
    <submittedName>
        <fullName evidence="2">Crp/Fnr family transcriptional regulator</fullName>
    </submittedName>
</protein>
<gene>
    <name evidence="2" type="ORF">FGG15_13080</name>
</gene>
<name>A0ABY2WKF2_9FLAO</name>
<reference evidence="2 3" key="1">
    <citation type="submission" date="2019-05" db="EMBL/GenBank/DDBJ databases">
        <title>Flagellimonas sp. AsT0115, sp. nov., isolated from a marine red algae, Asparagopsis taxiformis.</title>
        <authorList>
            <person name="Kim J."/>
            <person name="Jeong S.E."/>
            <person name="Jeon C.O."/>
        </authorList>
    </citation>
    <scope>NUCLEOTIDE SEQUENCE [LARGE SCALE GENOMIC DNA]</scope>
    <source>
        <strain evidence="2 3">AsT0115</strain>
    </source>
</reference>
<keyword evidence="3" id="KW-1185">Reference proteome</keyword>
<dbReference type="SUPFAM" id="SSF51206">
    <property type="entry name" value="cAMP-binding domain-like"/>
    <property type="match status" value="1"/>
</dbReference>
<dbReference type="Proteomes" id="UP000751614">
    <property type="component" value="Unassembled WGS sequence"/>
</dbReference>
<dbReference type="Gene3D" id="2.60.120.10">
    <property type="entry name" value="Jelly Rolls"/>
    <property type="match status" value="1"/>
</dbReference>
<dbReference type="InterPro" id="IPR018490">
    <property type="entry name" value="cNMP-bd_dom_sf"/>
</dbReference>
<dbReference type="RefSeq" id="WP_138836935.1">
    <property type="nucleotide sequence ID" value="NZ_VCNI01000002.1"/>
</dbReference>
<evidence type="ECO:0000259" key="1">
    <source>
        <dbReference type="PROSITE" id="PS50042"/>
    </source>
</evidence>
<dbReference type="Pfam" id="PF00027">
    <property type="entry name" value="cNMP_binding"/>
    <property type="match status" value="1"/>
</dbReference>
<accession>A0ABY2WKF2</accession>
<dbReference type="EMBL" id="VCNI01000002">
    <property type="protein sequence ID" value="TMU55112.1"/>
    <property type="molecule type" value="Genomic_DNA"/>
</dbReference>
<evidence type="ECO:0000313" key="3">
    <source>
        <dbReference type="Proteomes" id="UP000751614"/>
    </source>
</evidence>
<sequence>MNPVEHLLNHFRSSVAISLEEAHLIKQHCKVIELGRKDVLLFAGDTSKHMRFISKGCLRAYYMDSEAKEHVVQFGIEGWWINDLYSYLTQTPARQFVQALEPSTVVQISKNTLDQLFHNIPSLERFFRLKFEKAYVAFQERTMDTMSKTAEQRYQEFRSKYRAIEQRVPQYMVASYLGITPEFLSSLRKNSP</sequence>
<evidence type="ECO:0000313" key="2">
    <source>
        <dbReference type="EMBL" id="TMU55112.1"/>
    </source>
</evidence>
<dbReference type="InterPro" id="IPR000595">
    <property type="entry name" value="cNMP-bd_dom"/>
</dbReference>
<feature type="domain" description="Cyclic nucleotide-binding" evidence="1">
    <location>
        <begin position="7"/>
        <end position="134"/>
    </location>
</feature>
<proteinExistence type="predicted"/>
<dbReference type="PROSITE" id="PS50042">
    <property type="entry name" value="CNMP_BINDING_3"/>
    <property type="match status" value="1"/>
</dbReference>
<dbReference type="InterPro" id="IPR014710">
    <property type="entry name" value="RmlC-like_jellyroll"/>
</dbReference>